<comment type="caution">
    <text evidence="1">The sequence shown here is derived from an EMBL/GenBank/DDBJ whole genome shotgun (WGS) entry which is preliminary data.</text>
</comment>
<sequence length="66" mass="7058">MRPLPSVPFSPLSLSTATAHTLLPCSHTLLCRRSVAVASALVDVCTVDTVPNRYASLTRAIFSCQN</sequence>
<name>A0AAN9N8Q7_PHACN</name>
<evidence type="ECO:0000313" key="2">
    <source>
        <dbReference type="Proteomes" id="UP001374584"/>
    </source>
</evidence>
<evidence type="ECO:0000313" key="1">
    <source>
        <dbReference type="EMBL" id="KAK7368502.1"/>
    </source>
</evidence>
<organism evidence="1 2">
    <name type="scientific">Phaseolus coccineus</name>
    <name type="common">Scarlet runner bean</name>
    <name type="synonym">Phaseolus multiflorus</name>
    <dbReference type="NCBI Taxonomy" id="3886"/>
    <lineage>
        <taxon>Eukaryota</taxon>
        <taxon>Viridiplantae</taxon>
        <taxon>Streptophyta</taxon>
        <taxon>Embryophyta</taxon>
        <taxon>Tracheophyta</taxon>
        <taxon>Spermatophyta</taxon>
        <taxon>Magnoliopsida</taxon>
        <taxon>eudicotyledons</taxon>
        <taxon>Gunneridae</taxon>
        <taxon>Pentapetalae</taxon>
        <taxon>rosids</taxon>
        <taxon>fabids</taxon>
        <taxon>Fabales</taxon>
        <taxon>Fabaceae</taxon>
        <taxon>Papilionoideae</taxon>
        <taxon>50 kb inversion clade</taxon>
        <taxon>NPAAA clade</taxon>
        <taxon>indigoferoid/millettioid clade</taxon>
        <taxon>Phaseoleae</taxon>
        <taxon>Phaseolus</taxon>
    </lineage>
</organism>
<dbReference type="AlphaFoldDB" id="A0AAN9N8Q7"/>
<keyword evidence="2" id="KW-1185">Reference proteome</keyword>
<dbReference type="EMBL" id="JAYMYR010000004">
    <property type="protein sequence ID" value="KAK7368502.1"/>
    <property type="molecule type" value="Genomic_DNA"/>
</dbReference>
<dbReference type="Proteomes" id="UP001374584">
    <property type="component" value="Unassembled WGS sequence"/>
</dbReference>
<reference evidence="1 2" key="1">
    <citation type="submission" date="2024-01" db="EMBL/GenBank/DDBJ databases">
        <title>The genomes of 5 underutilized Papilionoideae crops provide insights into root nodulation and disease resistanc.</title>
        <authorList>
            <person name="Jiang F."/>
        </authorList>
    </citation>
    <scope>NUCLEOTIDE SEQUENCE [LARGE SCALE GENOMIC DNA]</scope>
    <source>
        <strain evidence="1">JINMINGXINNONG_FW02</strain>
        <tissue evidence="1">Leaves</tissue>
    </source>
</reference>
<protein>
    <submittedName>
        <fullName evidence="1">Uncharacterized protein</fullName>
    </submittedName>
</protein>
<proteinExistence type="predicted"/>
<accession>A0AAN9N8Q7</accession>
<gene>
    <name evidence="1" type="ORF">VNO80_10528</name>
</gene>